<accession>A0A1L7WYU2</accession>
<sequence length="383" mass="44182">MPTKNATKNGQLRRSPPRTNALKNLEPIEKDLKSLNSKPYAASPILQAVSNIIEIIKAGEAIHFPQSGEIAVGTVDINELDPADRKCVICWKKMKNYERKTEWRNEHCIVVAKCGHAFGGKCWLKWMRKLGAREIVPFMCHQISRPSRLPTECLERSQFLVNSSQEHSEDREDDEFSVSDPLLGGRPASVALDIWTFRGLPSQNFWRLHHVLAINIFLQSANELGSKDQAVRIYIERAKSIIEYLWLRNGTRLNRPKDLSFVLQNSPMPEHCFMLAFSQEQRGSFGLRFDQLYYTEAEDDNDDDDEDSDQEEPDVEEEVKWKEKSAADKKPAKHSLHDWRVTTLLFNLFVGFLYFSYLTALYTQMFLESGRWKRAILNRASAN</sequence>
<evidence type="ECO:0000256" key="2">
    <source>
        <dbReference type="SAM" id="Phobius"/>
    </source>
</evidence>
<organism evidence="3 4">
    <name type="scientific">Phialocephala subalpina</name>
    <dbReference type="NCBI Taxonomy" id="576137"/>
    <lineage>
        <taxon>Eukaryota</taxon>
        <taxon>Fungi</taxon>
        <taxon>Dikarya</taxon>
        <taxon>Ascomycota</taxon>
        <taxon>Pezizomycotina</taxon>
        <taxon>Leotiomycetes</taxon>
        <taxon>Helotiales</taxon>
        <taxon>Mollisiaceae</taxon>
        <taxon>Phialocephala</taxon>
        <taxon>Phialocephala fortinii species complex</taxon>
    </lineage>
</organism>
<dbReference type="Gene3D" id="3.30.40.10">
    <property type="entry name" value="Zinc/RING finger domain, C3HC4 (zinc finger)"/>
    <property type="match status" value="1"/>
</dbReference>
<keyword evidence="2" id="KW-0812">Transmembrane</keyword>
<dbReference type="SUPFAM" id="SSF57850">
    <property type="entry name" value="RING/U-box"/>
    <property type="match status" value="1"/>
</dbReference>
<evidence type="ECO:0000313" key="3">
    <source>
        <dbReference type="EMBL" id="CZR57948.1"/>
    </source>
</evidence>
<keyword evidence="4" id="KW-1185">Reference proteome</keyword>
<dbReference type="InterPro" id="IPR013083">
    <property type="entry name" value="Znf_RING/FYVE/PHD"/>
</dbReference>
<name>A0A1L7WYU2_9HELO</name>
<dbReference type="OrthoDB" id="8062037at2759"/>
<feature type="region of interest" description="Disordered" evidence="1">
    <location>
        <begin position="298"/>
        <end position="326"/>
    </location>
</feature>
<gene>
    <name evidence="3" type="ORF">PAC_07838</name>
</gene>
<dbReference type="AlphaFoldDB" id="A0A1L7WYU2"/>
<proteinExistence type="predicted"/>
<reference evidence="3 4" key="1">
    <citation type="submission" date="2016-03" db="EMBL/GenBank/DDBJ databases">
        <authorList>
            <person name="Ploux O."/>
        </authorList>
    </citation>
    <scope>NUCLEOTIDE SEQUENCE [LARGE SCALE GENOMIC DNA]</scope>
    <source>
        <strain evidence="3 4">UAMH 11012</strain>
    </source>
</reference>
<protein>
    <recommendedName>
        <fullName evidence="5">RING-type domain-containing protein</fullName>
    </recommendedName>
</protein>
<feature type="transmembrane region" description="Helical" evidence="2">
    <location>
        <begin position="344"/>
        <end position="367"/>
    </location>
</feature>
<evidence type="ECO:0008006" key="5">
    <source>
        <dbReference type="Google" id="ProtNLM"/>
    </source>
</evidence>
<dbReference type="EMBL" id="FJOG01000011">
    <property type="protein sequence ID" value="CZR57948.1"/>
    <property type="molecule type" value="Genomic_DNA"/>
</dbReference>
<keyword evidence="2" id="KW-1133">Transmembrane helix</keyword>
<keyword evidence="2" id="KW-0472">Membrane</keyword>
<evidence type="ECO:0000256" key="1">
    <source>
        <dbReference type="SAM" id="MobiDB-lite"/>
    </source>
</evidence>
<dbReference type="Proteomes" id="UP000184330">
    <property type="component" value="Unassembled WGS sequence"/>
</dbReference>
<evidence type="ECO:0000313" key="4">
    <source>
        <dbReference type="Proteomes" id="UP000184330"/>
    </source>
</evidence>
<feature type="compositionally biased region" description="Acidic residues" evidence="1">
    <location>
        <begin position="298"/>
        <end position="317"/>
    </location>
</feature>